<proteinExistence type="predicted"/>
<name>A0A679FWS3_9BACL</name>
<dbReference type="AlphaFoldDB" id="A0A679FWS3"/>
<sequence length="74" mass="8964">MNIQIEMFPGQKQIEEQRKLLQTLIDLKAAQIQESEFKNFFGTVEEIRIKQIEVDRKIKDFTQRVYRSFPWIFG</sequence>
<keyword evidence="2" id="KW-1185">Reference proteome</keyword>
<organism evidence="1 2">
    <name type="scientific">Geobacillus subterraneus</name>
    <dbReference type="NCBI Taxonomy" id="129338"/>
    <lineage>
        <taxon>Bacteria</taxon>
        <taxon>Bacillati</taxon>
        <taxon>Bacillota</taxon>
        <taxon>Bacilli</taxon>
        <taxon>Bacillales</taxon>
        <taxon>Anoxybacillaceae</taxon>
        <taxon>Geobacillus</taxon>
    </lineage>
</organism>
<dbReference type="RefSeq" id="WP_172418659.1">
    <property type="nucleotide sequence ID" value="NZ_AP022557.1"/>
</dbReference>
<gene>
    <name evidence="1" type="ORF">GsuE55_20770</name>
</gene>
<evidence type="ECO:0000313" key="1">
    <source>
        <dbReference type="EMBL" id="BBW97244.1"/>
    </source>
</evidence>
<dbReference type="EMBL" id="AP022557">
    <property type="protein sequence ID" value="BBW97244.1"/>
    <property type="molecule type" value="Genomic_DNA"/>
</dbReference>
<dbReference type="Proteomes" id="UP000501421">
    <property type="component" value="Chromosome"/>
</dbReference>
<accession>A0A679FWS3</accession>
<evidence type="ECO:0000313" key="2">
    <source>
        <dbReference type="Proteomes" id="UP000501421"/>
    </source>
</evidence>
<reference evidence="2" key="1">
    <citation type="journal article" date="2020" name="Microbiol. Resour. Announc.">
        <title>Complete Genome Sequence of Geobacillus sp. Strain E55-1, Isolated from Mine Geyser in Japan.</title>
        <authorList>
            <person name="Miyazaki K."/>
            <person name="Hase E."/>
            <person name="Tokito N."/>
        </authorList>
    </citation>
    <scope>NUCLEOTIDE SEQUENCE [LARGE SCALE GENOMIC DNA]</scope>
    <source>
        <strain evidence="2">E55-1</strain>
    </source>
</reference>
<protein>
    <submittedName>
        <fullName evidence="1">Uncharacterized protein</fullName>
    </submittedName>
</protein>